<evidence type="ECO:0008006" key="6">
    <source>
        <dbReference type="Google" id="ProtNLM"/>
    </source>
</evidence>
<sequence length="240" mass="26841">MNIVDGIRNVLKELAGSLLNRAISFYDKESWDDYIDCYERALAIKIGIGSGDPNLFLYLNSHAEFLSAAGDFAGAKGCIETILELGLEVGRPFQELQRLGRILEQPDGFSGARIYYERILELQHDSYKMATILERLGKICKEQGKLSEAIDYYKRALESAYKDKGNLSEAIDYLDKESAIISSLQGLGDILTRQGDLSGARDYYKRAAHASRLAADIEAIPEASRKLYATRARILEEKSQ</sequence>
<evidence type="ECO:0000313" key="4">
    <source>
        <dbReference type="EMBL" id="ETX05081.1"/>
    </source>
</evidence>
<dbReference type="AlphaFoldDB" id="W4M558"/>
<dbReference type="EMBL" id="AZHX01001047">
    <property type="protein sequence ID" value="ETX05081.1"/>
    <property type="molecule type" value="Genomic_DNA"/>
</dbReference>
<evidence type="ECO:0000256" key="1">
    <source>
        <dbReference type="ARBA" id="ARBA00022737"/>
    </source>
</evidence>
<keyword evidence="2 3" id="KW-0802">TPR repeat</keyword>
<dbReference type="Pfam" id="PF13424">
    <property type="entry name" value="TPR_12"/>
    <property type="match status" value="1"/>
</dbReference>
<dbReference type="SUPFAM" id="SSF48452">
    <property type="entry name" value="TPR-like"/>
    <property type="match status" value="1"/>
</dbReference>
<organism evidence="4 5">
    <name type="scientific">Candidatus Entotheonella gemina</name>
    <dbReference type="NCBI Taxonomy" id="1429439"/>
    <lineage>
        <taxon>Bacteria</taxon>
        <taxon>Pseudomonadati</taxon>
        <taxon>Nitrospinota/Tectimicrobiota group</taxon>
        <taxon>Candidatus Tectimicrobiota</taxon>
        <taxon>Candidatus Entotheonellia</taxon>
        <taxon>Candidatus Entotheonellales</taxon>
        <taxon>Candidatus Entotheonellaceae</taxon>
        <taxon>Candidatus Entotheonella</taxon>
    </lineage>
</organism>
<comment type="caution">
    <text evidence="4">The sequence shown here is derived from an EMBL/GenBank/DDBJ whole genome shotgun (WGS) entry which is preliminary data.</text>
</comment>
<dbReference type="PROSITE" id="PS50005">
    <property type="entry name" value="TPR"/>
    <property type="match status" value="1"/>
</dbReference>
<gene>
    <name evidence="4" type="ORF">ETSY2_25035</name>
</gene>
<name>W4M558_9BACT</name>
<dbReference type="SMART" id="SM00028">
    <property type="entry name" value="TPR"/>
    <property type="match status" value="4"/>
</dbReference>
<dbReference type="PANTHER" id="PTHR45641:SF19">
    <property type="entry name" value="NEPHROCYSTIN-3"/>
    <property type="match status" value="1"/>
</dbReference>
<dbReference type="Pfam" id="PF13374">
    <property type="entry name" value="TPR_10"/>
    <property type="match status" value="1"/>
</dbReference>
<reference evidence="4 5" key="1">
    <citation type="journal article" date="2014" name="Nature">
        <title>An environmental bacterial taxon with a large and distinct metabolic repertoire.</title>
        <authorList>
            <person name="Wilson M.C."/>
            <person name="Mori T."/>
            <person name="Ruckert C."/>
            <person name="Uria A.R."/>
            <person name="Helf M.J."/>
            <person name="Takada K."/>
            <person name="Gernert C."/>
            <person name="Steffens U.A."/>
            <person name="Heycke N."/>
            <person name="Schmitt S."/>
            <person name="Rinke C."/>
            <person name="Helfrich E.J."/>
            <person name="Brachmann A.O."/>
            <person name="Gurgui C."/>
            <person name="Wakimoto T."/>
            <person name="Kracht M."/>
            <person name="Crusemann M."/>
            <person name="Hentschel U."/>
            <person name="Abe I."/>
            <person name="Matsunaga S."/>
            <person name="Kalinowski J."/>
            <person name="Takeyama H."/>
            <person name="Piel J."/>
        </authorList>
    </citation>
    <scope>NUCLEOTIDE SEQUENCE [LARGE SCALE GENOMIC DNA]</scope>
    <source>
        <strain evidence="5">TSY2</strain>
    </source>
</reference>
<evidence type="ECO:0000313" key="5">
    <source>
        <dbReference type="Proteomes" id="UP000019140"/>
    </source>
</evidence>
<evidence type="ECO:0000256" key="3">
    <source>
        <dbReference type="PROSITE-ProRule" id="PRU00339"/>
    </source>
</evidence>
<evidence type="ECO:0000256" key="2">
    <source>
        <dbReference type="ARBA" id="ARBA00022803"/>
    </source>
</evidence>
<protein>
    <recommendedName>
        <fullName evidence="6">MalT-like TPR region domain-containing protein</fullName>
    </recommendedName>
</protein>
<dbReference type="Gene3D" id="1.25.40.10">
    <property type="entry name" value="Tetratricopeptide repeat domain"/>
    <property type="match status" value="2"/>
</dbReference>
<dbReference type="Proteomes" id="UP000019140">
    <property type="component" value="Unassembled WGS sequence"/>
</dbReference>
<proteinExistence type="predicted"/>
<accession>W4M558</accession>
<dbReference type="HOGENOM" id="CLU_1154748_0_0_7"/>
<keyword evidence="5" id="KW-1185">Reference proteome</keyword>
<dbReference type="InterPro" id="IPR019734">
    <property type="entry name" value="TPR_rpt"/>
</dbReference>
<keyword evidence="1" id="KW-0677">Repeat</keyword>
<dbReference type="InterPro" id="IPR011990">
    <property type="entry name" value="TPR-like_helical_dom_sf"/>
</dbReference>
<dbReference type="PANTHER" id="PTHR45641">
    <property type="entry name" value="TETRATRICOPEPTIDE REPEAT PROTEIN (AFU_ORTHOLOGUE AFUA_6G03870)"/>
    <property type="match status" value="1"/>
</dbReference>
<feature type="repeat" description="TPR" evidence="3">
    <location>
        <begin position="130"/>
        <end position="163"/>
    </location>
</feature>